<dbReference type="FunCoup" id="A0A6N7EUQ6">
    <property type="interactions" value="4"/>
</dbReference>
<feature type="compositionally biased region" description="Polar residues" evidence="1">
    <location>
        <begin position="591"/>
        <end position="608"/>
    </location>
</feature>
<dbReference type="Gene3D" id="3.40.50.410">
    <property type="entry name" value="von Willebrand factor, type A domain"/>
    <property type="match status" value="1"/>
</dbReference>
<feature type="compositionally biased region" description="Basic and acidic residues" evidence="1">
    <location>
        <begin position="151"/>
        <end position="164"/>
    </location>
</feature>
<feature type="domain" description="VWFA" evidence="3">
    <location>
        <begin position="339"/>
        <end position="517"/>
    </location>
</feature>
<gene>
    <name evidence="4" type="ORF">GCU85_06050</name>
</gene>
<dbReference type="Proteomes" id="UP000471298">
    <property type="component" value="Unassembled WGS sequence"/>
</dbReference>
<reference evidence="4 5" key="1">
    <citation type="submission" date="2019-10" db="EMBL/GenBank/DDBJ databases">
        <title>Cardiobacteriales fam. a chemoheterotrophic member of the order Cardiobacteriales, and proposal of Cardiobacteriales fam. nov.</title>
        <authorList>
            <person name="Wang C."/>
        </authorList>
    </citation>
    <scope>NUCLEOTIDE SEQUENCE [LARGE SCALE GENOMIC DNA]</scope>
    <source>
        <strain evidence="4 5">ML27</strain>
    </source>
</reference>
<dbReference type="RefSeq" id="WP_152810285.1">
    <property type="nucleotide sequence ID" value="NZ_WHNW01000005.1"/>
</dbReference>
<keyword evidence="2" id="KW-0812">Transmembrane</keyword>
<sequence>MHDNDLKKLQDLTAPPASKRAKAAAIRAAREAFIDDDVQNKAQNKAQIDAKSNTNENKSTSPQGIRHAARLIYSNLKQLWSNTMKKMILSGSAIAAVLAVAIVVPNYLDHQGEKTSPFFLGSVVEKNSSNTPSQKQTDTSADQAAPATEMVDNKPENKAPEYAKAKPSNNNSIDSQANNSLSDSQADTTEVHVISLGIRTAFGGSDSQATSQAPMQPSADLSRQRVAVSDGDNFERVTANPVQKTTEQPVSTFSIDVDTAAYAFIRRQLNHNQLPSKDAVRIEEMINYFDYQYDLPSDSDNAFKPNVTVFPTPWNANTKLMHIGIQGHDVVNAEKPRSNLVFLIDTSGSMAANDKLPLLKQSFRLLLDELHADDTVSIVVYAGSAGTVLAPTKASNKTQIIAALENLQAGGSTAGAAGIELAYQLAKENYLATGTNRIILATDGDFNVGINHTEDLKTYIEKQRDSGVYLSILGFGQGNYNDHLMQTLAQHGNGTAAYIDTLNEARKVLAQEAAANLFPIANDVKIQIEFNPNKVSEYRLIGYETRQLNREDFNNDKIDAGDIGSGHTVTAIYEITPTGSAGQLVDELRYQPNSTGKPTETTEATKTNESAKKPHDSEYAWLKLRYKQPGTTTSRLIETPITDDMAQPSIADVSDDIRFATSVAAFGQLLRGDAYLGDYTFDQIIEMAVNARGFDEFGYRSEFVQLVRQAKSLHTTK</sequence>
<dbReference type="InterPro" id="IPR036465">
    <property type="entry name" value="vWFA_dom_sf"/>
</dbReference>
<evidence type="ECO:0000259" key="3">
    <source>
        <dbReference type="PROSITE" id="PS50234"/>
    </source>
</evidence>
<feature type="transmembrane region" description="Helical" evidence="2">
    <location>
        <begin position="87"/>
        <end position="108"/>
    </location>
</feature>
<keyword evidence="2" id="KW-0472">Membrane</keyword>
<protein>
    <submittedName>
        <fullName evidence="4">DUF3520 domain-containing protein</fullName>
    </submittedName>
</protein>
<keyword evidence="2" id="KW-1133">Transmembrane helix</keyword>
<dbReference type="InterPro" id="IPR021908">
    <property type="entry name" value="YfbK_C"/>
</dbReference>
<dbReference type="PROSITE" id="PS50234">
    <property type="entry name" value="VWFA"/>
    <property type="match status" value="1"/>
</dbReference>
<feature type="region of interest" description="Disordered" evidence="1">
    <location>
        <begin position="591"/>
        <end position="614"/>
    </location>
</feature>
<organism evidence="4 5">
    <name type="scientific">Ostreibacterium oceani</name>
    <dbReference type="NCBI Taxonomy" id="2654998"/>
    <lineage>
        <taxon>Bacteria</taxon>
        <taxon>Pseudomonadati</taxon>
        <taxon>Pseudomonadota</taxon>
        <taxon>Gammaproteobacteria</taxon>
        <taxon>Cardiobacteriales</taxon>
        <taxon>Ostreibacteriaceae</taxon>
        <taxon>Ostreibacterium</taxon>
    </lineage>
</organism>
<feature type="compositionally biased region" description="Polar residues" evidence="1">
    <location>
        <begin position="126"/>
        <end position="142"/>
    </location>
</feature>
<dbReference type="CDD" id="cd01465">
    <property type="entry name" value="vWA_subgroup"/>
    <property type="match status" value="1"/>
</dbReference>
<feature type="region of interest" description="Disordered" evidence="1">
    <location>
        <begin position="126"/>
        <end position="186"/>
    </location>
</feature>
<dbReference type="Pfam" id="PF00092">
    <property type="entry name" value="VWA"/>
    <property type="match status" value="1"/>
</dbReference>
<feature type="compositionally biased region" description="Polar residues" evidence="1">
    <location>
        <begin position="167"/>
        <end position="186"/>
    </location>
</feature>
<evidence type="ECO:0000256" key="1">
    <source>
        <dbReference type="SAM" id="MobiDB-lite"/>
    </source>
</evidence>
<dbReference type="InterPro" id="IPR022156">
    <property type="entry name" value="Uncharacterised_YfbK_N"/>
</dbReference>
<dbReference type="Pfam" id="PF12450">
    <property type="entry name" value="vWF_A"/>
    <property type="match status" value="1"/>
</dbReference>
<name>A0A6N7EUQ6_9GAMM</name>
<comment type="caution">
    <text evidence="4">The sequence shown here is derived from an EMBL/GenBank/DDBJ whole genome shotgun (WGS) entry which is preliminary data.</text>
</comment>
<feature type="compositionally biased region" description="Polar residues" evidence="1">
    <location>
        <begin position="40"/>
        <end position="63"/>
    </location>
</feature>
<dbReference type="SUPFAM" id="SSF53300">
    <property type="entry name" value="vWA-like"/>
    <property type="match status" value="1"/>
</dbReference>
<dbReference type="AlphaFoldDB" id="A0A6N7EUQ6"/>
<keyword evidence="5" id="KW-1185">Reference proteome</keyword>
<dbReference type="SMART" id="SM00327">
    <property type="entry name" value="VWA"/>
    <property type="match status" value="1"/>
</dbReference>
<dbReference type="PANTHER" id="PTHR10579">
    <property type="entry name" value="CALCIUM-ACTIVATED CHLORIDE CHANNEL REGULATOR"/>
    <property type="match status" value="1"/>
</dbReference>
<dbReference type="Pfam" id="PF12034">
    <property type="entry name" value="YfbK_C"/>
    <property type="match status" value="1"/>
</dbReference>
<dbReference type="InParanoid" id="A0A6N7EUQ6"/>
<evidence type="ECO:0000313" key="4">
    <source>
        <dbReference type="EMBL" id="MPV86291.1"/>
    </source>
</evidence>
<dbReference type="EMBL" id="WHNW01000005">
    <property type="protein sequence ID" value="MPV86291.1"/>
    <property type="molecule type" value="Genomic_DNA"/>
</dbReference>
<feature type="region of interest" description="Disordered" evidence="1">
    <location>
        <begin position="37"/>
        <end position="64"/>
    </location>
</feature>
<proteinExistence type="predicted"/>
<evidence type="ECO:0000313" key="5">
    <source>
        <dbReference type="Proteomes" id="UP000471298"/>
    </source>
</evidence>
<accession>A0A6N7EUQ6</accession>
<dbReference type="InterPro" id="IPR002035">
    <property type="entry name" value="VWF_A"/>
</dbReference>
<dbReference type="InterPro" id="IPR051266">
    <property type="entry name" value="CLCR"/>
</dbReference>
<evidence type="ECO:0000256" key="2">
    <source>
        <dbReference type="SAM" id="Phobius"/>
    </source>
</evidence>
<dbReference type="PANTHER" id="PTHR10579:SF43">
    <property type="entry name" value="ZINC FINGER (C3HC4-TYPE RING FINGER) FAMILY PROTEIN"/>
    <property type="match status" value="1"/>
</dbReference>